<dbReference type="RefSeq" id="WP_328278769.1">
    <property type="nucleotide sequence ID" value="NZ_JARTLD010000035.1"/>
</dbReference>
<dbReference type="PANTHER" id="PTHR42944:SF1">
    <property type="entry name" value="ADENINE DNA GLYCOSYLASE"/>
    <property type="match status" value="1"/>
</dbReference>
<dbReference type="EC" id="3.2.2.31" evidence="4"/>
<evidence type="ECO:0000259" key="13">
    <source>
        <dbReference type="SMART" id="SM00478"/>
    </source>
</evidence>
<keyword evidence="7" id="KW-0227">DNA damage</keyword>
<dbReference type="InterPro" id="IPR000445">
    <property type="entry name" value="HhH_motif"/>
</dbReference>
<reference evidence="14 15" key="1">
    <citation type="submission" date="2023-03" db="EMBL/GenBank/DDBJ databases">
        <title>Bacillus Genome Sequencing.</title>
        <authorList>
            <person name="Dunlap C."/>
        </authorList>
    </citation>
    <scope>NUCLEOTIDE SEQUENCE [LARGE SCALE GENOMIC DNA]</scope>
    <source>
        <strain evidence="14 15">NRS-52</strain>
    </source>
</reference>
<evidence type="ECO:0000313" key="15">
    <source>
        <dbReference type="Proteomes" id="UP001343257"/>
    </source>
</evidence>
<comment type="catalytic activity">
    <reaction evidence="1">
        <text>Hydrolyzes free adenine bases from 7,8-dihydro-8-oxoguanine:adenine mismatched double-stranded DNA, leaving an apurinic site.</text>
        <dbReference type="EC" id="3.2.2.31"/>
    </reaction>
</comment>
<evidence type="ECO:0000256" key="12">
    <source>
        <dbReference type="ARBA" id="ARBA00023295"/>
    </source>
</evidence>
<dbReference type="Gene3D" id="1.10.1670.10">
    <property type="entry name" value="Helix-hairpin-Helix base-excision DNA repair enzymes (C-terminal)"/>
    <property type="match status" value="1"/>
</dbReference>
<feature type="domain" description="HhH-GPD" evidence="13">
    <location>
        <begin position="74"/>
        <end position="226"/>
    </location>
</feature>
<dbReference type="EMBL" id="JARTLD010000035">
    <property type="protein sequence ID" value="MED5018464.1"/>
    <property type="molecule type" value="Genomic_DNA"/>
</dbReference>
<dbReference type="InterPro" id="IPR044298">
    <property type="entry name" value="MIG/MutY"/>
</dbReference>
<gene>
    <name evidence="14" type="ORF">P9847_14235</name>
</gene>
<comment type="cofactor">
    <cofactor evidence="2">
        <name>[4Fe-4S] cluster</name>
        <dbReference type="ChEBI" id="CHEBI:49883"/>
    </cofactor>
</comment>
<dbReference type="PROSITE" id="PS01155">
    <property type="entry name" value="ENDONUCLEASE_III_2"/>
    <property type="match status" value="1"/>
</dbReference>
<dbReference type="InterPro" id="IPR011257">
    <property type="entry name" value="DNA_glycosylase"/>
</dbReference>
<evidence type="ECO:0000256" key="5">
    <source>
        <dbReference type="ARBA" id="ARBA00022023"/>
    </source>
</evidence>
<dbReference type="InterPro" id="IPR004036">
    <property type="entry name" value="Endonuclease-III-like_CS2"/>
</dbReference>
<dbReference type="Gene3D" id="1.10.340.30">
    <property type="entry name" value="Hypothetical protein, domain 2"/>
    <property type="match status" value="1"/>
</dbReference>
<dbReference type="Proteomes" id="UP001343257">
    <property type="component" value="Unassembled WGS sequence"/>
</dbReference>
<dbReference type="InterPro" id="IPR003265">
    <property type="entry name" value="HhH-GPD_domain"/>
</dbReference>
<dbReference type="SMART" id="SM00478">
    <property type="entry name" value="ENDO3c"/>
    <property type="match status" value="1"/>
</dbReference>
<keyword evidence="9" id="KW-0408">Iron</keyword>
<evidence type="ECO:0000256" key="11">
    <source>
        <dbReference type="ARBA" id="ARBA00023204"/>
    </source>
</evidence>
<organism evidence="14 15">
    <name type="scientific">Paenibacillus chibensis</name>
    <dbReference type="NCBI Taxonomy" id="59846"/>
    <lineage>
        <taxon>Bacteria</taxon>
        <taxon>Bacillati</taxon>
        <taxon>Bacillota</taxon>
        <taxon>Bacilli</taxon>
        <taxon>Bacillales</taxon>
        <taxon>Paenibacillaceae</taxon>
        <taxon>Paenibacillus</taxon>
    </lineage>
</organism>
<evidence type="ECO:0000256" key="9">
    <source>
        <dbReference type="ARBA" id="ARBA00023004"/>
    </source>
</evidence>
<dbReference type="PANTHER" id="PTHR42944">
    <property type="entry name" value="ADENINE DNA GLYCOSYLASE"/>
    <property type="match status" value="1"/>
</dbReference>
<name>A0ABU6PU92_9BACL</name>
<dbReference type="SUPFAM" id="SSF48150">
    <property type="entry name" value="DNA-glycosylase"/>
    <property type="match status" value="1"/>
</dbReference>
<evidence type="ECO:0000256" key="8">
    <source>
        <dbReference type="ARBA" id="ARBA00022801"/>
    </source>
</evidence>
<keyword evidence="12" id="KW-0326">Glycosidase</keyword>
<keyword evidence="15" id="KW-1185">Reference proteome</keyword>
<comment type="caution">
    <text evidence="14">The sequence shown here is derived from an EMBL/GenBank/DDBJ whole genome shotgun (WGS) entry which is preliminary data.</text>
</comment>
<keyword evidence="11" id="KW-0234">DNA repair</keyword>
<evidence type="ECO:0000256" key="7">
    <source>
        <dbReference type="ARBA" id="ARBA00022763"/>
    </source>
</evidence>
<evidence type="ECO:0000256" key="3">
    <source>
        <dbReference type="ARBA" id="ARBA00008343"/>
    </source>
</evidence>
<evidence type="ECO:0000256" key="1">
    <source>
        <dbReference type="ARBA" id="ARBA00000843"/>
    </source>
</evidence>
<accession>A0ABU6PU92</accession>
<proteinExistence type="inferred from homology"/>
<evidence type="ECO:0000256" key="10">
    <source>
        <dbReference type="ARBA" id="ARBA00023014"/>
    </source>
</evidence>
<sequence>MTFKETEQIYKSKSQAANMGNIDYNTNTQKNGENMGENSFFWENILAWYSENGRHHLPWRNTKDPYRILLAEILLQQTHVRKVQEVYEQMLLEYTDVRELAMANIETVKEIIAPIGLIYRAERLIKTAEIVCSKHRGYVPNNYNELIKLPGVGDYIANAVLCYAFDQPVVPIDTNVIRLFTRYFGYKSMNRRPRMDKVLASKIRAHFEEMDSTRAANLAVLDFAGAVCTASKPHSMECPISENCLDLFSRKHDSH</sequence>
<evidence type="ECO:0000313" key="14">
    <source>
        <dbReference type="EMBL" id="MED5018464.1"/>
    </source>
</evidence>
<dbReference type="InterPro" id="IPR023170">
    <property type="entry name" value="HhH_base_excis_C"/>
</dbReference>
<dbReference type="Pfam" id="PF00730">
    <property type="entry name" value="HhH-GPD"/>
    <property type="match status" value="1"/>
</dbReference>
<comment type="similarity">
    <text evidence="3">Belongs to the Nth/MutY family.</text>
</comment>
<dbReference type="Pfam" id="PF00633">
    <property type="entry name" value="HHH"/>
    <property type="match status" value="1"/>
</dbReference>
<protein>
    <recommendedName>
        <fullName evidence="5">Adenine DNA glycosylase</fullName>
        <ecNumber evidence="4">3.2.2.31</ecNumber>
    </recommendedName>
</protein>
<keyword evidence="6" id="KW-0479">Metal-binding</keyword>
<dbReference type="CDD" id="cd00056">
    <property type="entry name" value="ENDO3c"/>
    <property type="match status" value="1"/>
</dbReference>
<evidence type="ECO:0000256" key="2">
    <source>
        <dbReference type="ARBA" id="ARBA00001966"/>
    </source>
</evidence>
<evidence type="ECO:0000256" key="6">
    <source>
        <dbReference type="ARBA" id="ARBA00022723"/>
    </source>
</evidence>
<keyword evidence="10" id="KW-0411">Iron-sulfur</keyword>
<keyword evidence="8" id="KW-0378">Hydrolase</keyword>
<evidence type="ECO:0000256" key="4">
    <source>
        <dbReference type="ARBA" id="ARBA00012045"/>
    </source>
</evidence>